<dbReference type="SUPFAM" id="SSF56300">
    <property type="entry name" value="Metallo-dependent phosphatases"/>
    <property type="match status" value="1"/>
</dbReference>
<keyword evidence="4" id="KW-1185">Reference proteome</keyword>
<feature type="domain" description="Calcineurin-like phosphoesterase" evidence="2">
    <location>
        <begin position="132"/>
        <end position="348"/>
    </location>
</feature>
<evidence type="ECO:0000313" key="3">
    <source>
        <dbReference type="EMBL" id="PYC67817.1"/>
    </source>
</evidence>
<dbReference type="GO" id="GO:0016787">
    <property type="term" value="F:hydrolase activity"/>
    <property type="evidence" value="ECO:0007669"/>
    <property type="project" value="InterPro"/>
</dbReference>
<evidence type="ECO:0000313" key="4">
    <source>
        <dbReference type="Proteomes" id="UP000248039"/>
    </source>
</evidence>
<dbReference type="OrthoDB" id="3454432at2"/>
<dbReference type="AlphaFoldDB" id="A0A2V4N885"/>
<dbReference type="PANTHER" id="PTHR46546">
    <property type="entry name" value="SHEWANELLA-LIKE PROTEIN PHOSPHATASE 1"/>
    <property type="match status" value="1"/>
</dbReference>
<dbReference type="InterPro" id="IPR006186">
    <property type="entry name" value="Ser/Thr-sp_prot-phosphatase"/>
</dbReference>
<dbReference type="Proteomes" id="UP000248039">
    <property type="component" value="Unassembled WGS sequence"/>
</dbReference>
<name>A0A2V4N885_9ACTN</name>
<dbReference type="Gene3D" id="3.60.21.10">
    <property type="match status" value="1"/>
</dbReference>
<feature type="compositionally biased region" description="Basic and acidic residues" evidence="1">
    <location>
        <begin position="1"/>
        <end position="14"/>
    </location>
</feature>
<dbReference type="InterPro" id="IPR004843">
    <property type="entry name" value="Calcineurin-like_PHP"/>
</dbReference>
<evidence type="ECO:0000256" key="1">
    <source>
        <dbReference type="SAM" id="MobiDB-lite"/>
    </source>
</evidence>
<protein>
    <submittedName>
        <fullName evidence="3">Serine/threonine protein phosphatase</fullName>
    </submittedName>
</protein>
<dbReference type="EMBL" id="PYBW01000145">
    <property type="protein sequence ID" value="PYC67817.1"/>
    <property type="molecule type" value="Genomic_DNA"/>
</dbReference>
<dbReference type="PRINTS" id="PR00114">
    <property type="entry name" value="STPHPHTASE"/>
</dbReference>
<feature type="region of interest" description="Disordered" evidence="1">
    <location>
        <begin position="1"/>
        <end position="64"/>
    </location>
</feature>
<sequence length="397" mass="42613">MTPEDRYPGPDPHHAGRHPQQDLDVLPYGSYFEPNPPQEHPDSAAGAGEPTGLPGGQDATQSGYGGARYLEQHWPVAGHPMPTAYPVFQASEHREPAAEDPPTIELGPPISEDDLYVAGYPQPAADPGPVGPLYVVGDVHGYLDELLHALHQQGLVDAEGHWSAGRARIWFLGDFTDRGPDGIGVIDLVMQLAAEAAAAGGYCRALMGNHELLFLGAHRYGDEPVQSTAGTASFRAAWLLNGGQQHDLERLQGHHISWLKRLPAIALEDGHLLLHSDTTAYLEFGASIAEVNDAVHGLLADEGADEWWDAFRRFTKRFAFRGPGGPMAAGELLATFGGHRVVHGHSPIPYLTGEAGNDSGERPYVPGPYIYADELAVAMDGGVTMEGRLLVARLPVD</sequence>
<dbReference type="Pfam" id="PF00149">
    <property type="entry name" value="Metallophos"/>
    <property type="match status" value="1"/>
</dbReference>
<gene>
    <name evidence="3" type="ORF">C7C46_29965</name>
</gene>
<accession>A0A2V4N885</accession>
<dbReference type="InterPro" id="IPR029052">
    <property type="entry name" value="Metallo-depent_PP-like"/>
</dbReference>
<evidence type="ECO:0000259" key="2">
    <source>
        <dbReference type="Pfam" id="PF00149"/>
    </source>
</evidence>
<reference evidence="3 4" key="1">
    <citation type="submission" date="2018-03" db="EMBL/GenBank/DDBJ databases">
        <title>Bioinformatic expansion and discovery of thiopeptide antibiotics.</title>
        <authorList>
            <person name="Schwalen C.J."/>
            <person name="Hudson G.A."/>
            <person name="Mitchell D.A."/>
        </authorList>
    </citation>
    <scope>NUCLEOTIDE SEQUENCE [LARGE SCALE GENOMIC DNA]</scope>
    <source>
        <strain evidence="3 4">ATCC 21389</strain>
    </source>
</reference>
<comment type="caution">
    <text evidence="3">The sequence shown here is derived from an EMBL/GenBank/DDBJ whole genome shotgun (WGS) entry which is preliminary data.</text>
</comment>
<dbReference type="RefSeq" id="WP_110673079.1">
    <property type="nucleotide sequence ID" value="NZ_PYBW01000145.1"/>
</dbReference>
<organism evidence="3 4">
    <name type="scientific">Streptomyces tateyamensis</name>
    <dbReference type="NCBI Taxonomy" id="565073"/>
    <lineage>
        <taxon>Bacteria</taxon>
        <taxon>Bacillati</taxon>
        <taxon>Actinomycetota</taxon>
        <taxon>Actinomycetes</taxon>
        <taxon>Kitasatosporales</taxon>
        <taxon>Streptomycetaceae</taxon>
        <taxon>Streptomyces</taxon>
    </lineage>
</organism>
<proteinExistence type="predicted"/>
<dbReference type="PANTHER" id="PTHR46546:SF4">
    <property type="entry name" value="SHEWANELLA-LIKE PROTEIN PHOSPHATASE 1"/>
    <property type="match status" value="1"/>
</dbReference>